<keyword evidence="3" id="KW-0274">FAD</keyword>
<dbReference type="Proteomes" id="UP000001798">
    <property type="component" value="Chromosome 9"/>
</dbReference>
<accession>A0A384JTG0</accession>
<evidence type="ECO:0000256" key="2">
    <source>
        <dbReference type="PIRSR" id="PIRSR000137-1"/>
    </source>
</evidence>
<dbReference type="AlphaFoldDB" id="A0A384JTG0"/>
<feature type="binding site" evidence="3">
    <location>
        <position position="267"/>
    </location>
    <ligand>
        <name>FAD</name>
        <dbReference type="ChEBI" id="CHEBI:57692"/>
    </ligand>
</feature>
<dbReference type="Gene3D" id="3.50.50.60">
    <property type="entry name" value="FAD/NAD(P)-binding domain"/>
    <property type="match status" value="1"/>
</dbReference>
<dbReference type="GO" id="GO:0044550">
    <property type="term" value="P:secondary metabolite biosynthetic process"/>
    <property type="evidence" value="ECO:0007669"/>
    <property type="project" value="TreeGrafter"/>
</dbReference>
<reference evidence="6 7" key="3">
    <citation type="journal article" date="2017" name="Mol. Plant Pathol.">
        <title>A gapless genome sequence of the fungus Botrytis cinerea.</title>
        <authorList>
            <person name="Van Kan J.A."/>
            <person name="Stassen J.H."/>
            <person name="Mosbach A."/>
            <person name="Van Der Lee T.A."/>
            <person name="Faino L."/>
            <person name="Farmer A.D."/>
            <person name="Papasotiriou D.G."/>
            <person name="Zhou S."/>
            <person name="Seidl M.F."/>
            <person name="Cottam E."/>
            <person name="Edel D."/>
            <person name="Hahn M."/>
            <person name="Schwartz D.C."/>
            <person name="Dietrich R.A."/>
            <person name="Widdison S."/>
            <person name="Scalliet G."/>
        </authorList>
    </citation>
    <scope>NUCLEOTIDE SEQUENCE [LARGE SCALE GENOMIC DNA]</scope>
    <source>
        <strain evidence="6 7">B05.10</strain>
    </source>
</reference>
<dbReference type="GeneID" id="5429875"/>
<reference evidence="6 7" key="1">
    <citation type="journal article" date="2011" name="PLoS Genet.">
        <title>Genomic analysis of the necrotrophic fungal pathogens Sclerotinia sclerotiorum and Botrytis cinerea.</title>
        <authorList>
            <person name="Amselem J."/>
            <person name="Cuomo C.A."/>
            <person name="van Kan J.A."/>
            <person name="Viaud M."/>
            <person name="Benito E.P."/>
            <person name="Couloux A."/>
            <person name="Coutinho P.M."/>
            <person name="de Vries R.P."/>
            <person name="Dyer P.S."/>
            <person name="Fillinger S."/>
            <person name="Fournier E."/>
            <person name="Gout L."/>
            <person name="Hahn M."/>
            <person name="Kohn L."/>
            <person name="Lapalu N."/>
            <person name="Plummer K.M."/>
            <person name="Pradier J.M."/>
            <person name="Quevillon E."/>
            <person name="Sharon A."/>
            <person name="Simon A."/>
            <person name="ten Have A."/>
            <person name="Tudzynski B."/>
            <person name="Tudzynski P."/>
            <person name="Wincker P."/>
            <person name="Andrew M."/>
            <person name="Anthouard V."/>
            <person name="Beever R.E."/>
            <person name="Beffa R."/>
            <person name="Benoit I."/>
            <person name="Bouzid O."/>
            <person name="Brault B."/>
            <person name="Chen Z."/>
            <person name="Choquer M."/>
            <person name="Collemare J."/>
            <person name="Cotton P."/>
            <person name="Danchin E.G."/>
            <person name="Da Silva C."/>
            <person name="Gautier A."/>
            <person name="Giraud C."/>
            <person name="Giraud T."/>
            <person name="Gonzalez C."/>
            <person name="Grossetete S."/>
            <person name="Guldener U."/>
            <person name="Henrissat B."/>
            <person name="Howlett B.J."/>
            <person name="Kodira C."/>
            <person name="Kretschmer M."/>
            <person name="Lappartient A."/>
            <person name="Leroch M."/>
            <person name="Levis C."/>
            <person name="Mauceli E."/>
            <person name="Neuveglise C."/>
            <person name="Oeser B."/>
            <person name="Pearson M."/>
            <person name="Poulain J."/>
            <person name="Poussereau N."/>
            <person name="Quesneville H."/>
            <person name="Rascle C."/>
            <person name="Schumacher J."/>
            <person name="Segurens B."/>
            <person name="Sexton A."/>
            <person name="Silva E."/>
            <person name="Sirven C."/>
            <person name="Soanes D.M."/>
            <person name="Talbot N.J."/>
            <person name="Templeton M."/>
            <person name="Yandava C."/>
            <person name="Yarden O."/>
            <person name="Zeng Q."/>
            <person name="Rollins J.A."/>
            <person name="Lebrun M.H."/>
            <person name="Dickman M."/>
        </authorList>
    </citation>
    <scope>NUCLEOTIDE SEQUENCE [LARGE SCALE GENOMIC DNA]</scope>
    <source>
        <strain evidence="6 7">B05.10</strain>
    </source>
</reference>
<feature type="signal peptide" evidence="4">
    <location>
        <begin position="1"/>
        <end position="23"/>
    </location>
</feature>
<feature type="active site" description="Proton acceptor" evidence="2">
    <location>
        <position position="601"/>
    </location>
</feature>
<name>A0A384JTG0_BOTFB</name>
<keyword evidence="3" id="KW-0285">Flavoprotein</keyword>
<evidence type="ECO:0000256" key="1">
    <source>
        <dbReference type="ARBA" id="ARBA00010790"/>
    </source>
</evidence>
<dbReference type="GO" id="GO:0050660">
    <property type="term" value="F:flavin adenine dinucleotide binding"/>
    <property type="evidence" value="ECO:0007669"/>
    <property type="project" value="InterPro"/>
</dbReference>
<protein>
    <recommendedName>
        <fullName evidence="5">Glucose-methanol-choline oxidoreductase N-terminal domain-containing protein</fullName>
    </recommendedName>
</protein>
<feature type="chain" id="PRO_5016905190" description="Glucose-methanol-choline oxidoreductase N-terminal domain-containing protein" evidence="4">
    <location>
        <begin position="24"/>
        <end position="623"/>
    </location>
</feature>
<dbReference type="Gene3D" id="3.30.560.10">
    <property type="entry name" value="Glucose Oxidase, domain 3"/>
    <property type="match status" value="1"/>
</dbReference>
<evidence type="ECO:0000313" key="7">
    <source>
        <dbReference type="Proteomes" id="UP000001798"/>
    </source>
</evidence>
<dbReference type="PANTHER" id="PTHR11552:SF115">
    <property type="entry name" value="DEHYDROGENASE XPTC-RELATED"/>
    <property type="match status" value="1"/>
</dbReference>
<dbReference type="VEuPathDB" id="FungiDB:Bcin09g04570"/>
<evidence type="ECO:0000256" key="3">
    <source>
        <dbReference type="PIRSR" id="PIRSR000137-2"/>
    </source>
</evidence>
<dbReference type="Pfam" id="PF00732">
    <property type="entry name" value="GMC_oxred_N"/>
    <property type="match status" value="1"/>
</dbReference>
<dbReference type="KEGG" id="bfu:BCIN_09g04570"/>
<dbReference type="Pfam" id="PF05199">
    <property type="entry name" value="GMC_oxred_C"/>
    <property type="match status" value="1"/>
</dbReference>
<dbReference type="GO" id="GO:0016614">
    <property type="term" value="F:oxidoreductase activity, acting on CH-OH group of donors"/>
    <property type="evidence" value="ECO:0007669"/>
    <property type="project" value="InterPro"/>
</dbReference>
<dbReference type="InterPro" id="IPR000172">
    <property type="entry name" value="GMC_OxRdtase_N"/>
</dbReference>
<dbReference type="OrthoDB" id="269227at2759"/>
<dbReference type="RefSeq" id="XP_024550954.1">
    <property type="nucleotide sequence ID" value="XM_024695161.1"/>
</dbReference>
<evidence type="ECO:0000313" key="6">
    <source>
        <dbReference type="EMBL" id="ATZ53654.1"/>
    </source>
</evidence>
<reference evidence="6 7" key="2">
    <citation type="journal article" date="2012" name="Eukaryot. Cell">
        <title>Genome update of Botrytis cinerea strains B05.10 and T4.</title>
        <authorList>
            <person name="Staats M."/>
            <person name="van Kan J.A."/>
        </authorList>
    </citation>
    <scope>NUCLEOTIDE SEQUENCE [LARGE SCALE GENOMIC DNA]</scope>
    <source>
        <strain evidence="6 7">B05.10</strain>
    </source>
</reference>
<gene>
    <name evidence="6" type="ORF">BCIN_09g04570</name>
</gene>
<dbReference type="InterPro" id="IPR007867">
    <property type="entry name" value="GMC_OxRtase_C"/>
</dbReference>
<dbReference type="PROSITE" id="PS00624">
    <property type="entry name" value="GMC_OXRED_2"/>
    <property type="match status" value="1"/>
</dbReference>
<dbReference type="InterPro" id="IPR012132">
    <property type="entry name" value="GMC_OxRdtase"/>
</dbReference>
<evidence type="ECO:0000259" key="5">
    <source>
        <dbReference type="PROSITE" id="PS00624"/>
    </source>
</evidence>
<dbReference type="InterPro" id="IPR036188">
    <property type="entry name" value="FAD/NAD-bd_sf"/>
</dbReference>
<keyword evidence="7" id="KW-1185">Reference proteome</keyword>
<evidence type="ECO:0000256" key="4">
    <source>
        <dbReference type="SAM" id="SignalP"/>
    </source>
</evidence>
<feature type="binding site" evidence="3">
    <location>
        <position position="118"/>
    </location>
    <ligand>
        <name>FAD</name>
        <dbReference type="ChEBI" id="CHEBI:57692"/>
    </ligand>
</feature>
<comment type="similarity">
    <text evidence="1">Belongs to the GMC oxidoreductase family.</text>
</comment>
<proteinExistence type="inferred from homology"/>
<dbReference type="SUPFAM" id="SSF51905">
    <property type="entry name" value="FAD/NAD(P)-binding domain"/>
    <property type="match status" value="1"/>
</dbReference>
<dbReference type="PIRSF" id="PIRSF000137">
    <property type="entry name" value="Alcohol_oxidase"/>
    <property type="match status" value="1"/>
</dbReference>
<dbReference type="EMBL" id="CP009813">
    <property type="protein sequence ID" value="ATZ53654.1"/>
    <property type="molecule type" value="Genomic_DNA"/>
</dbReference>
<feature type="binding site" evidence="3">
    <location>
        <begin position="48"/>
        <end position="49"/>
    </location>
    <ligand>
        <name>FAD</name>
        <dbReference type="ChEBI" id="CHEBI:57692"/>
    </ligand>
</feature>
<organism evidence="6 7">
    <name type="scientific">Botryotinia fuckeliana (strain B05.10)</name>
    <name type="common">Noble rot fungus</name>
    <name type="synonym">Botrytis cinerea</name>
    <dbReference type="NCBI Taxonomy" id="332648"/>
    <lineage>
        <taxon>Eukaryota</taxon>
        <taxon>Fungi</taxon>
        <taxon>Dikarya</taxon>
        <taxon>Ascomycota</taxon>
        <taxon>Pezizomycotina</taxon>
        <taxon>Leotiomycetes</taxon>
        <taxon>Helotiales</taxon>
        <taxon>Sclerotiniaceae</taxon>
        <taxon>Botrytis</taxon>
    </lineage>
</organism>
<feature type="active site" description="Proton donor" evidence="2">
    <location>
        <position position="558"/>
    </location>
</feature>
<dbReference type="PANTHER" id="PTHR11552">
    <property type="entry name" value="GLUCOSE-METHANOL-CHOLINE GMC OXIDOREDUCTASE"/>
    <property type="match status" value="1"/>
</dbReference>
<comment type="cofactor">
    <cofactor evidence="3">
        <name>FAD</name>
        <dbReference type="ChEBI" id="CHEBI:57692"/>
    </cofactor>
</comment>
<sequence length="623" mass="67258">MASAILQSSVWLLFLVSCHLVASSTSSPQHEESVFANSYDYIIVGGGTSGLVVANRLSEDPTKTVLVIEHGLIDNSSLTLIPRLGLQYFPNNVKNWNYTSAPVETLLNTTFDVYIADVVGGSSLHNGMFADRGSKADYDAWGTLIGDDTWSWEGLYPYFIKSTTFTPPSEELRTHFDIRNNASGYGNGPIQISYPSVIFPDYRNQTLAAEDFGIEISDSPESGDAIGFCWVPQTLDPKTGFRSHSRVAYYDPIASRPNLHLITGHLVEKILFDNNLTATGVKFTSVQTNQTHIVSAKKEVILAAGAINTPKLLQLSGIGPKHPLEAAGVEVLLDAPAVGANFQDHPVTYLSWNVTNLAFPNDATIATNASYNASAWQEYITNHTGPYTQGTSPDAAFIPLSQLTSQSQEIIDQARAQNVSDYLPSIYLNNPALLKGYLAQRDIILDHFSQTDAAVIEIPIGTTGPGACAVEKPLSRGTITLSPSSPLSQPIINYHTISSPTDSLILTSCIHYIRTYYSSPLLSAYSPSENFPGPAAQTHDEILAALISARAIAPSFAHPSGTCALGKRELGGCVDRDLLVFGLRNVRVVDASVMPIIPATHLQLTVYAVAEKAADIIKGRAEN</sequence>
<dbReference type="SUPFAM" id="SSF54373">
    <property type="entry name" value="FAD-linked reductases, C-terminal domain"/>
    <property type="match status" value="1"/>
</dbReference>
<feature type="domain" description="Glucose-methanol-choline oxidoreductase N-terminal" evidence="5">
    <location>
        <begin position="305"/>
        <end position="319"/>
    </location>
</feature>
<keyword evidence="4" id="KW-0732">Signal</keyword>